<keyword evidence="1 3" id="KW-0732">Signal</keyword>
<accession>Q21RT5</accession>
<sequence length="170" mass="19188">MNNFLRRCCTGLAFAGLLISAQAQALHLGFIKTDRIFKEANSAKIAQTKLQQEFSKREKEIAAQDALLKSAANKFEVEAPTLSEAQRVSRQKQLADQDRELQRKRRGFEEDLTARKNDELQQLLADANKVVKQVAEAEKYDLVLQDAVYVSPKHDITDKVLKIMNAQSGK</sequence>
<dbReference type="RefSeq" id="WP_011466081.1">
    <property type="nucleotide sequence ID" value="NC_007908.1"/>
</dbReference>
<dbReference type="HOGENOM" id="CLU_101388_1_0_4"/>
<protein>
    <submittedName>
        <fullName evidence="4">Outer membrane chaperone Skp (OmpH)</fullName>
    </submittedName>
</protein>
<evidence type="ECO:0000256" key="1">
    <source>
        <dbReference type="ARBA" id="ARBA00022729"/>
    </source>
</evidence>
<dbReference type="Pfam" id="PF03938">
    <property type="entry name" value="OmpH"/>
    <property type="match status" value="1"/>
</dbReference>
<dbReference type="Gene3D" id="3.30.910.20">
    <property type="entry name" value="Skp domain"/>
    <property type="match status" value="1"/>
</dbReference>
<comment type="similarity">
    <text evidence="2">Belongs to the skp family.</text>
</comment>
<dbReference type="STRING" id="338969.Rfer_3819"/>
<dbReference type="eggNOG" id="COG2825">
    <property type="taxonomic scope" value="Bacteria"/>
</dbReference>
<proteinExistence type="inferred from homology"/>
<dbReference type="PANTHER" id="PTHR35089:SF1">
    <property type="entry name" value="CHAPERONE PROTEIN SKP"/>
    <property type="match status" value="1"/>
</dbReference>
<dbReference type="OrthoDB" id="5294628at2"/>
<gene>
    <name evidence="4" type="ordered locus">Rfer_3819</name>
</gene>
<dbReference type="InterPro" id="IPR024930">
    <property type="entry name" value="Skp_dom_sf"/>
</dbReference>
<evidence type="ECO:0000313" key="5">
    <source>
        <dbReference type="Proteomes" id="UP000008332"/>
    </source>
</evidence>
<dbReference type="GO" id="GO:0051082">
    <property type="term" value="F:unfolded protein binding"/>
    <property type="evidence" value="ECO:0007669"/>
    <property type="project" value="InterPro"/>
</dbReference>
<name>Q21RT5_ALBFT</name>
<dbReference type="SUPFAM" id="SSF111384">
    <property type="entry name" value="OmpH-like"/>
    <property type="match status" value="1"/>
</dbReference>
<reference evidence="5" key="1">
    <citation type="submission" date="2006-02" db="EMBL/GenBank/DDBJ databases">
        <title>Complete sequence of chromosome of Rhodoferax ferrireducens DSM 15236.</title>
        <authorList>
            <person name="Copeland A."/>
            <person name="Lucas S."/>
            <person name="Lapidus A."/>
            <person name="Barry K."/>
            <person name="Detter J.C."/>
            <person name="Glavina del Rio T."/>
            <person name="Hammon N."/>
            <person name="Israni S."/>
            <person name="Pitluck S."/>
            <person name="Brettin T."/>
            <person name="Bruce D."/>
            <person name="Han C."/>
            <person name="Tapia R."/>
            <person name="Gilna P."/>
            <person name="Kiss H."/>
            <person name="Schmutz J."/>
            <person name="Larimer F."/>
            <person name="Land M."/>
            <person name="Kyrpides N."/>
            <person name="Ivanova N."/>
            <person name="Richardson P."/>
        </authorList>
    </citation>
    <scope>NUCLEOTIDE SEQUENCE [LARGE SCALE GENOMIC DNA]</scope>
    <source>
        <strain evidence="5">ATCC BAA-621 / DSM 15236 / T118</strain>
    </source>
</reference>
<feature type="signal peptide" evidence="3">
    <location>
        <begin position="1"/>
        <end position="25"/>
    </location>
</feature>
<dbReference type="PANTHER" id="PTHR35089">
    <property type="entry name" value="CHAPERONE PROTEIN SKP"/>
    <property type="match status" value="1"/>
</dbReference>
<dbReference type="KEGG" id="rfr:Rfer_3819"/>
<feature type="chain" id="PRO_5004200234" evidence="3">
    <location>
        <begin position="26"/>
        <end position="170"/>
    </location>
</feature>
<keyword evidence="5" id="KW-1185">Reference proteome</keyword>
<dbReference type="InterPro" id="IPR005632">
    <property type="entry name" value="Chaperone_Skp"/>
</dbReference>
<dbReference type="SMART" id="SM00935">
    <property type="entry name" value="OmpH"/>
    <property type="match status" value="1"/>
</dbReference>
<dbReference type="PIRSF" id="PIRSF002094">
    <property type="entry name" value="OMP26_Skp"/>
    <property type="match status" value="1"/>
</dbReference>
<dbReference type="Proteomes" id="UP000008332">
    <property type="component" value="Chromosome"/>
</dbReference>
<dbReference type="AlphaFoldDB" id="Q21RT5"/>
<dbReference type="GO" id="GO:0005829">
    <property type="term" value="C:cytosol"/>
    <property type="evidence" value="ECO:0007669"/>
    <property type="project" value="TreeGrafter"/>
</dbReference>
<dbReference type="EMBL" id="CP000267">
    <property type="protein sequence ID" value="ABD71518.1"/>
    <property type="molecule type" value="Genomic_DNA"/>
</dbReference>
<dbReference type="GO" id="GO:0050821">
    <property type="term" value="P:protein stabilization"/>
    <property type="evidence" value="ECO:0007669"/>
    <property type="project" value="TreeGrafter"/>
</dbReference>
<evidence type="ECO:0000256" key="3">
    <source>
        <dbReference type="SAM" id="SignalP"/>
    </source>
</evidence>
<evidence type="ECO:0000313" key="4">
    <source>
        <dbReference type="EMBL" id="ABD71518.1"/>
    </source>
</evidence>
<evidence type="ECO:0000256" key="2">
    <source>
        <dbReference type="PIRNR" id="PIRNR002094"/>
    </source>
</evidence>
<organism evidence="4 5">
    <name type="scientific">Albidiferax ferrireducens (strain ATCC BAA-621 / DSM 15236 / T118)</name>
    <name type="common">Rhodoferax ferrireducens</name>
    <dbReference type="NCBI Taxonomy" id="338969"/>
    <lineage>
        <taxon>Bacteria</taxon>
        <taxon>Pseudomonadati</taxon>
        <taxon>Pseudomonadota</taxon>
        <taxon>Betaproteobacteria</taxon>
        <taxon>Burkholderiales</taxon>
        <taxon>Comamonadaceae</taxon>
        <taxon>Rhodoferax</taxon>
    </lineage>
</organism>